<proteinExistence type="predicted"/>
<dbReference type="Gene3D" id="2.120.10.30">
    <property type="entry name" value="TolB, C-terminal domain"/>
    <property type="match status" value="2"/>
</dbReference>
<organism evidence="10 11">
    <name type="scientific">Oopsacas minuta</name>
    <dbReference type="NCBI Taxonomy" id="111878"/>
    <lineage>
        <taxon>Eukaryota</taxon>
        <taxon>Metazoa</taxon>
        <taxon>Porifera</taxon>
        <taxon>Hexactinellida</taxon>
        <taxon>Hexasterophora</taxon>
        <taxon>Lyssacinosida</taxon>
        <taxon>Leucopsacidae</taxon>
        <taxon>Oopsacas</taxon>
    </lineage>
</organism>
<dbReference type="InterPro" id="IPR011042">
    <property type="entry name" value="6-blade_b-propeller_TolB-like"/>
</dbReference>
<evidence type="ECO:0000256" key="3">
    <source>
        <dbReference type="ARBA" id="ARBA00022771"/>
    </source>
</evidence>
<evidence type="ECO:0000256" key="4">
    <source>
        <dbReference type="ARBA" id="ARBA00022833"/>
    </source>
</evidence>
<dbReference type="InterPro" id="IPR001258">
    <property type="entry name" value="NHL_repeat"/>
</dbReference>
<name>A0AAV7K6J0_9METZ</name>
<feature type="domain" description="RING-type" evidence="8">
    <location>
        <begin position="22"/>
        <end position="61"/>
    </location>
</feature>
<keyword evidence="11" id="KW-1185">Reference proteome</keyword>
<dbReference type="GO" id="GO:0000209">
    <property type="term" value="P:protein polyubiquitination"/>
    <property type="evidence" value="ECO:0007669"/>
    <property type="project" value="TreeGrafter"/>
</dbReference>
<dbReference type="Gene3D" id="3.30.160.60">
    <property type="entry name" value="Classic Zinc Finger"/>
    <property type="match status" value="1"/>
</dbReference>
<dbReference type="PROSITE" id="PS50119">
    <property type="entry name" value="ZF_BBOX"/>
    <property type="match status" value="1"/>
</dbReference>
<evidence type="ECO:0000256" key="5">
    <source>
        <dbReference type="PROSITE-ProRule" id="PRU00024"/>
    </source>
</evidence>
<reference evidence="10 11" key="1">
    <citation type="journal article" date="2023" name="BMC Biol.">
        <title>The compact genome of the sponge Oopsacas minuta (Hexactinellida) is lacking key metazoan core genes.</title>
        <authorList>
            <person name="Santini S."/>
            <person name="Schenkelaars Q."/>
            <person name="Jourda C."/>
            <person name="Duchesne M."/>
            <person name="Belahbib H."/>
            <person name="Rocher C."/>
            <person name="Selva M."/>
            <person name="Riesgo A."/>
            <person name="Vervoort M."/>
            <person name="Leys S.P."/>
            <person name="Kodjabachian L."/>
            <person name="Le Bivic A."/>
            <person name="Borchiellini C."/>
            <person name="Claverie J.M."/>
            <person name="Renard E."/>
        </authorList>
    </citation>
    <scope>NUCLEOTIDE SEQUENCE [LARGE SCALE GENOMIC DNA]</scope>
    <source>
        <strain evidence="10">SPO-2</strain>
    </source>
</reference>
<dbReference type="GO" id="GO:0043161">
    <property type="term" value="P:proteasome-mediated ubiquitin-dependent protein catabolic process"/>
    <property type="evidence" value="ECO:0007669"/>
    <property type="project" value="TreeGrafter"/>
</dbReference>
<keyword evidence="4" id="KW-0862">Zinc</keyword>
<dbReference type="PANTHER" id="PTHR24104:SF25">
    <property type="entry name" value="PROTEIN LIN-41"/>
    <property type="match status" value="1"/>
</dbReference>
<dbReference type="Proteomes" id="UP001165289">
    <property type="component" value="Unassembled WGS sequence"/>
</dbReference>
<evidence type="ECO:0000313" key="11">
    <source>
        <dbReference type="Proteomes" id="UP001165289"/>
    </source>
</evidence>
<evidence type="ECO:0000259" key="9">
    <source>
        <dbReference type="PROSITE" id="PS50119"/>
    </source>
</evidence>
<dbReference type="SUPFAM" id="SSF57845">
    <property type="entry name" value="B-box zinc-binding domain"/>
    <property type="match status" value="1"/>
</dbReference>
<evidence type="ECO:0000256" key="2">
    <source>
        <dbReference type="ARBA" id="ARBA00022737"/>
    </source>
</evidence>
<dbReference type="Pfam" id="PF17170">
    <property type="entry name" value="DUF5128"/>
    <property type="match status" value="1"/>
</dbReference>
<dbReference type="PANTHER" id="PTHR24104">
    <property type="entry name" value="E3 UBIQUITIN-PROTEIN LIGASE NHLRC1-RELATED"/>
    <property type="match status" value="1"/>
</dbReference>
<dbReference type="EMBL" id="JAKMXF010000144">
    <property type="protein sequence ID" value="KAI6656495.1"/>
    <property type="molecule type" value="Genomic_DNA"/>
</dbReference>
<keyword evidence="3 5" id="KW-0863">Zinc-finger</keyword>
<dbReference type="Gene3D" id="3.30.40.10">
    <property type="entry name" value="Zinc/RING finger domain, C3HC4 (zinc finger)"/>
    <property type="match status" value="1"/>
</dbReference>
<accession>A0AAV7K6J0</accession>
<dbReference type="GO" id="GO:0008270">
    <property type="term" value="F:zinc ion binding"/>
    <property type="evidence" value="ECO:0007669"/>
    <property type="project" value="UniProtKB-KW"/>
</dbReference>
<dbReference type="GO" id="GO:0061630">
    <property type="term" value="F:ubiquitin protein ligase activity"/>
    <property type="evidence" value="ECO:0007669"/>
    <property type="project" value="TreeGrafter"/>
</dbReference>
<dbReference type="CDD" id="cd05819">
    <property type="entry name" value="NHL"/>
    <property type="match status" value="1"/>
</dbReference>
<protein>
    <submittedName>
        <fullName evidence="10">Tripartite motif-containing protein 2-like</fullName>
    </submittedName>
</protein>
<gene>
    <name evidence="10" type="ORF">LOD99_1291</name>
</gene>
<sequence length="645" mass="74133">MSENIGDVISKVQTPEDVLFKCSSCSETKKDMKLFPCFHSLCEQCYVIEDNEHMVVQCKLCPEKYFSDEIDPTHLSDNFFANEYNMMLEILEKSRSGILCEDCCLPKPKEAEAFCFDCNRFMCRADMKAHLTVTQSYCDVGFVHLGIDLPDLKLKDPIQLMHYVKDRIIKCSTHTYRSEYYCLEDELWVCNLCRAGHHNSHTLFSDKEITERWMDDLLKTQEKFHYFANENSVNKDEIRAIMTEQKEKENEVVSHIEGVFNELIKKIEEKKINTINEARKKYEMQYDVLNAKLVAIESSMERIQTAKQFIDFSVQLTDKHFLKEASFILRSYGDALHCQNLEKDYMPDVTMRLRKSIDEYVEDFCVLKENDALSAPEVCFGNFGPGVDQFKMISDVTVDKQGRIHVVDSQAYSVKIFTPDGKFLSQVGKRGEDQGQFMRPWGICTKDDYIYVSDYIRHNVQMFDIEGKFIKAVGKSGVGKNHFKEPRGMEAEDEVYICDKLNNRIQVYSLNLEFLYTLGLGVKLNQPRDIAMSNHSLVVLCSGSPCINVILKTDEFQYTFGEKGPGLPLSDPWFIAADENSCIVTDTKSNAILRYSINGDLNFHFNRHGDYSGSICQPNGIYLDARGMLVIGESGNCRIQVLKPV</sequence>
<dbReference type="PROSITE" id="PS50089">
    <property type="entry name" value="ZF_RING_2"/>
    <property type="match status" value="1"/>
</dbReference>
<keyword evidence="7" id="KW-0175">Coiled coil</keyword>
<dbReference type="InterPro" id="IPR000315">
    <property type="entry name" value="Znf_B-box"/>
</dbReference>
<feature type="domain" description="B box-type" evidence="9">
    <location>
        <begin position="166"/>
        <end position="212"/>
    </location>
</feature>
<evidence type="ECO:0000313" key="10">
    <source>
        <dbReference type="EMBL" id="KAI6656495.1"/>
    </source>
</evidence>
<comment type="caution">
    <text evidence="10">The sequence shown here is derived from an EMBL/GenBank/DDBJ whole genome shotgun (WGS) entry which is preliminary data.</text>
</comment>
<dbReference type="InterPro" id="IPR001841">
    <property type="entry name" value="Znf_RING"/>
</dbReference>
<dbReference type="Pfam" id="PF00643">
    <property type="entry name" value="zf-B_box"/>
    <property type="match status" value="1"/>
</dbReference>
<keyword evidence="1" id="KW-0479">Metal-binding</keyword>
<dbReference type="PROSITE" id="PS51125">
    <property type="entry name" value="NHL"/>
    <property type="match status" value="2"/>
</dbReference>
<dbReference type="AlphaFoldDB" id="A0AAV7K6J0"/>
<dbReference type="SUPFAM" id="SSF101898">
    <property type="entry name" value="NHL repeat"/>
    <property type="match status" value="1"/>
</dbReference>
<feature type="coiled-coil region" evidence="7">
    <location>
        <begin position="265"/>
        <end position="292"/>
    </location>
</feature>
<dbReference type="InterPro" id="IPR050952">
    <property type="entry name" value="TRIM-NHL_E3_ligases"/>
</dbReference>
<evidence type="ECO:0000256" key="7">
    <source>
        <dbReference type="SAM" id="Coils"/>
    </source>
</evidence>
<keyword evidence="2" id="KW-0677">Repeat</keyword>
<dbReference type="PROSITE" id="PS00518">
    <property type="entry name" value="ZF_RING_1"/>
    <property type="match status" value="1"/>
</dbReference>
<feature type="repeat" description="NHL" evidence="6">
    <location>
        <begin position="424"/>
        <end position="466"/>
    </location>
</feature>
<dbReference type="InterPro" id="IPR013083">
    <property type="entry name" value="Znf_RING/FYVE/PHD"/>
</dbReference>
<dbReference type="InterPro" id="IPR017907">
    <property type="entry name" value="Znf_RING_CS"/>
</dbReference>
<evidence type="ECO:0000256" key="1">
    <source>
        <dbReference type="ARBA" id="ARBA00022723"/>
    </source>
</evidence>
<evidence type="ECO:0000256" key="6">
    <source>
        <dbReference type="PROSITE-ProRule" id="PRU00504"/>
    </source>
</evidence>
<evidence type="ECO:0000259" key="8">
    <source>
        <dbReference type="PROSITE" id="PS50089"/>
    </source>
</evidence>
<feature type="repeat" description="NHL" evidence="6">
    <location>
        <begin position="380"/>
        <end position="420"/>
    </location>
</feature>